<dbReference type="PROSITE" id="PS51892">
    <property type="entry name" value="SUBTILASE"/>
    <property type="match status" value="1"/>
</dbReference>
<dbReference type="GO" id="GO:0004252">
    <property type="term" value="F:serine-type endopeptidase activity"/>
    <property type="evidence" value="ECO:0007669"/>
    <property type="project" value="UniProtKB-UniRule"/>
</dbReference>
<feature type="domain" description="PA" evidence="13">
    <location>
        <begin position="378"/>
        <end position="468"/>
    </location>
</feature>
<evidence type="ECO:0000259" key="12">
    <source>
        <dbReference type="Pfam" id="PF00082"/>
    </source>
</evidence>
<keyword evidence="7 10" id="KW-0720">Serine protease</keyword>
<gene>
    <name evidence="16" type="ORF">Taro_018958</name>
</gene>
<evidence type="ECO:0000256" key="5">
    <source>
        <dbReference type="ARBA" id="ARBA00022729"/>
    </source>
</evidence>
<dbReference type="Proteomes" id="UP000652761">
    <property type="component" value="Unassembled WGS sequence"/>
</dbReference>
<dbReference type="InterPro" id="IPR003137">
    <property type="entry name" value="PA_domain"/>
</dbReference>
<keyword evidence="3" id="KW-0964">Secreted</keyword>
<evidence type="ECO:0000256" key="11">
    <source>
        <dbReference type="SAM" id="SignalP"/>
    </source>
</evidence>
<dbReference type="EMBL" id="NMUH01000898">
    <property type="protein sequence ID" value="MQL86416.1"/>
    <property type="molecule type" value="Genomic_DNA"/>
</dbReference>
<evidence type="ECO:0000259" key="14">
    <source>
        <dbReference type="Pfam" id="PF05922"/>
    </source>
</evidence>
<dbReference type="Pfam" id="PF02225">
    <property type="entry name" value="PA"/>
    <property type="match status" value="1"/>
</dbReference>
<dbReference type="InterPro" id="IPR010259">
    <property type="entry name" value="S8pro/Inhibitor_I9"/>
</dbReference>
<dbReference type="InterPro" id="IPR000209">
    <property type="entry name" value="Peptidase_S8/S53_dom"/>
</dbReference>
<dbReference type="OrthoDB" id="206201at2759"/>
<dbReference type="Pfam" id="PF05922">
    <property type="entry name" value="Inhibitor_I9"/>
    <property type="match status" value="1"/>
</dbReference>
<evidence type="ECO:0000256" key="8">
    <source>
        <dbReference type="ARBA" id="ARBA00023180"/>
    </source>
</evidence>
<dbReference type="SUPFAM" id="SSF52743">
    <property type="entry name" value="Subtilisin-like"/>
    <property type="match status" value="1"/>
</dbReference>
<comment type="similarity">
    <text evidence="2 10">Belongs to the peptidase S8 family.</text>
</comment>
<reference evidence="16" key="1">
    <citation type="submission" date="2017-07" db="EMBL/GenBank/DDBJ databases">
        <title>Taro Niue Genome Assembly and Annotation.</title>
        <authorList>
            <person name="Atibalentja N."/>
            <person name="Keating K."/>
            <person name="Fields C.J."/>
        </authorList>
    </citation>
    <scope>NUCLEOTIDE SEQUENCE</scope>
    <source>
        <strain evidence="16">Niue_2</strain>
        <tissue evidence="16">Leaf</tissue>
    </source>
</reference>
<dbReference type="FunFam" id="3.30.70.80:FF:000003">
    <property type="entry name" value="Subtilisin-like protease SBT1.9"/>
    <property type="match status" value="1"/>
</dbReference>
<feature type="signal peptide" evidence="11">
    <location>
        <begin position="1"/>
        <end position="27"/>
    </location>
</feature>
<dbReference type="FunFam" id="3.40.50.200:FF:000006">
    <property type="entry name" value="Subtilisin-like protease SBT1.5"/>
    <property type="match status" value="1"/>
</dbReference>
<evidence type="ECO:0000256" key="1">
    <source>
        <dbReference type="ARBA" id="ARBA00004613"/>
    </source>
</evidence>
<dbReference type="InterPro" id="IPR034197">
    <property type="entry name" value="Peptidases_S8_3"/>
</dbReference>
<dbReference type="GO" id="GO:0006508">
    <property type="term" value="P:proteolysis"/>
    <property type="evidence" value="ECO:0007669"/>
    <property type="project" value="UniProtKB-KW"/>
</dbReference>
<dbReference type="Gene3D" id="3.30.70.80">
    <property type="entry name" value="Peptidase S8 propeptide/proteinase inhibitor I9"/>
    <property type="match status" value="1"/>
</dbReference>
<dbReference type="GO" id="GO:0005576">
    <property type="term" value="C:extracellular region"/>
    <property type="evidence" value="ECO:0007669"/>
    <property type="project" value="UniProtKB-SubCell"/>
</dbReference>
<dbReference type="CDD" id="cd02120">
    <property type="entry name" value="PA_subtilisin_like"/>
    <property type="match status" value="1"/>
</dbReference>
<dbReference type="InterPro" id="IPR045051">
    <property type="entry name" value="SBT"/>
</dbReference>
<feature type="active site" description="Charge relay system" evidence="9 10">
    <location>
        <position position="149"/>
    </location>
</feature>
<dbReference type="Pfam" id="PF00082">
    <property type="entry name" value="Peptidase_S8"/>
    <property type="match status" value="1"/>
</dbReference>
<keyword evidence="17" id="KW-1185">Reference proteome</keyword>
<dbReference type="AlphaFoldDB" id="A0A843UV30"/>
<feature type="domain" description="Inhibitor I9" evidence="14">
    <location>
        <begin position="31"/>
        <end position="115"/>
    </location>
</feature>
<evidence type="ECO:0000313" key="17">
    <source>
        <dbReference type="Proteomes" id="UP000652761"/>
    </source>
</evidence>
<evidence type="ECO:0000256" key="6">
    <source>
        <dbReference type="ARBA" id="ARBA00022801"/>
    </source>
</evidence>
<keyword evidence="6 10" id="KW-0378">Hydrolase</keyword>
<evidence type="ECO:0000259" key="15">
    <source>
        <dbReference type="Pfam" id="PF17766"/>
    </source>
</evidence>
<dbReference type="InterPro" id="IPR023828">
    <property type="entry name" value="Peptidase_S8_Ser-AS"/>
</dbReference>
<keyword evidence="8" id="KW-0325">Glycoprotein</keyword>
<comment type="subcellular location">
    <subcellularLocation>
        <location evidence="1">Secreted</location>
    </subcellularLocation>
</comment>
<feature type="domain" description="Peptidase S8/S53" evidence="12">
    <location>
        <begin position="141"/>
        <end position="597"/>
    </location>
</feature>
<dbReference type="CDD" id="cd04852">
    <property type="entry name" value="Peptidases_S8_3"/>
    <property type="match status" value="1"/>
</dbReference>
<dbReference type="InterPro" id="IPR015500">
    <property type="entry name" value="Peptidase_S8_subtilisin-rel"/>
</dbReference>
<evidence type="ECO:0008006" key="18">
    <source>
        <dbReference type="Google" id="ProtNLM"/>
    </source>
</evidence>
<feature type="domain" description="Subtilisin-like protease fibronectin type-III" evidence="15">
    <location>
        <begin position="669"/>
        <end position="767"/>
    </location>
</feature>
<protein>
    <recommendedName>
        <fullName evidence="18">Subtilisin-like protease</fullName>
    </recommendedName>
</protein>
<dbReference type="Gene3D" id="2.60.40.2310">
    <property type="match status" value="1"/>
</dbReference>
<feature type="active site" description="Charge relay system" evidence="9 10">
    <location>
        <position position="553"/>
    </location>
</feature>
<evidence type="ECO:0000313" key="16">
    <source>
        <dbReference type="EMBL" id="MQL86416.1"/>
    </source>
</evidence>
<accession>A0A843UV30</accession>
<dbReference type="Gene3D" id="3.40.50.200">
    <property type="entry name" value="Peptidase S8/S53 domain"/>
    <property type="match status" value="1"/>
</dbReference>
<dbReference type="Gene3D" id="3.50.30.30">
    <property type="match status" value="1"/>
</dbReference>
<dbReference type="InterPro" id="IPR041469">
    <property type="entry name" value="Subtilisin-like_FN3"/>
</dbReference>
<feature type="chain" id="PRO_5032548092" description="Subtilisin-like protease" evidence="11">
    <location>
        <begin position="28"/>
        <end position="773"/>
    </location>
</feature>
<dbReference type="GO" id="GO:0048731">
    <property type="term" value="P:system development"/>
    <property type="evidence" value="ECO:0007669"/>
    <property type="project" value="UniProtKB-ARBA"/>
</dbReference>
<dbReference type="PROSITE" id="PS00138">
    <property type="entry name" value="SUBTILASE_SER"/>
    <property type="match status" value="1"/>
</dbReference>
<feature type="active site" description="Charge relay system" evidence="9 10">
    <location>
        <position position="220"/>
    </location>
</feature>
<dbReference type="PANTHER" id="PTHR10795">
    <property type="entry name" value="PROPROTEIN CONVERTASE SUBTILISIN/KEXIN"/>
    <property type="match status" value="1"/>
</dbReference>
<evidence type="ECO:0000256" key="9">
    <source>
        <dbReference type="PIRSR" id="PIRSR615500-1"/>
    </source>
</evidence>
<dbReference type="Pfam" id="PF17766">
    <property type="entry name" value="fn3_6"/>
    <property type="match status" value="1"/>
</dbReference>
<evidence type="ECO:0000256" key="3">
    <source>
        <dbReference type="ARBA" id="ARBA00022525"/>
    </source>
</evidence>
<proteinExistence type="inferred from homology"/>
<dbReference type="FunFam" id="3.50.30.30:FF:000005">
    <property type="entry name" value="subtilisin-like protease SBT1.5"/>
    <property type="match status" value="1"/>
</dbReference>
<name>A0A843UV30_COLES</name>
<dbReference type="PRINTS" id="PR00723">
    <property type="entry name" value="SUBTILISIN"/>
</dbReference>
<dbReference type="InterPro" id="IPR036852">
    <property type="entry name" value="Peptidase_S8/S53_dom_sf"/>
</dbReference>
<keyword evidence="5 11" id="KW-0732">Signal</keyword>
<organism evidence="16 17">
    <name type="scientific">Colocasia esculenta</name>
    <name type="common">Wild taro</name>
    <name type="synonym">Arum esculentum</name>
    <dbReference type="NCBI Taxonomy" id="4460"/>
    <lineage>
        <taxon>Eukaryota</taxon>
        <taxon>Viridiplantae</taxon>
        <taxon>Streptophyta</taxon>
        <taxon>Embryophyta</taxon>
        <taxon>Tracheophyta</taxon>
        <taxon>Spermatophyta</taxon>
        <taxon>Magnoliopsida</taxon>
        <taxon>Liliopsida</taxon>
        <taxon>Araceae</taxon>
        <taxon>Aroideae</taxon>
        <taxon>Colocasieae</taxon>
        <taxon>Colocasia</taxon>
    </lineage>
</organism>
<evidence type="ECO:0000256" key="7">
    <source>
        <dbReference type="ARBA" id="ARBA00022825"/>
    </source>
</evidence>
<evidence type="ECO:0000256" key="4">
    <source>
        <dbReference type="ARBA" id="ARBA00022670"/>
    </source>
</evidence>
<comment type="caution">
    <text evidence="16">The sequence shown here is derived from an EMBL/GenBank/DDBJ whole genome shotgun (WGS) entry which is preliminary data.</text>
</comment>
<evidence type="ECO:0000259" key="13">
    <source>
        <dbReference type="Pfam" id="PF02225"/>
    </source>
</evidence>
<keyword evidence="4 10" id="KW-0645">Protease</keyword>
<dbReference type="InterPro" id="IPR037045">
    <property type="entry name" value="S8pro/Inhibitor_I9_sf"/>
</dbReference>
<evidence type="ECO:0000256" key="2">
    <source>
        <dbReference type="ARBA" id="ARBA00011073"/>
    </source>
</evidence>
<sequence>MAATAVLRRPWLGLFLLAACLVPAVLCGATTYVVQMSRSEMPASFPHHLDWYASTVRSVSVNSDESESATADRIIYSYETAFHGFAARLSEEEAALLEQQHGVVAVFPEVVYKLHTTRSPGFLGLQSEAFMGVWANAISSHDVIVGVLDTGIWPESPSFSDAGMGPVPARWKGACEVGGDFASKHCNRKIVGARTFSRGYEASAGVIDEREKTPRDRDGHGTHTAATVAGSAVPNASLLGYAPGTARGMAPAARVAAYKVCWPGGCFSSDILSAVDRAVADGVDVLSISLGGGVSSYYRDSLSVAAFGAMEAGVFVACSAGNAGPDPISLTNVSPWITTVGASTMDRDFPASVKLGSGLNKNGVSLYRGRRNLSPQEQYPLVYLGGNASSTDPRSLCLEGTLDAHAVAGKIVICDRGISPRVQKGQVVKQAGGLGMILSNTAANGEELVADSHLLPAVAVGEAAGKAIKQYVKTSRRPTATLSFAGTKIGIRPSPVVAAFSSRGPNFLTMEVLKPDVVAPGVNILAAWSGAASPSSLPADRRRVAFNILSGTSMSCPHVAGVAALIRAIHPDWSPAAMKSALMTTAYVHDNLLRPLRDAASGAPSTPYAHGAGHISPSKALDPGLIYDISRHDYIDFLCTQKLTPLQLKVFTKSSNQSCRYPALASPGDLNYPAISALLPAQPAAARLTLHRTVTNVGLPASTYHVKVSPFKGAAVVVEPSTLRFTKKYQKLQYKVTFVTKSRQPAPEYGGLVWKDATHSVRSPIVITYLPPV</sequence>
<evidence type="ECO:0000256" key="10">
    <source>
        <dbReference type="PROSITE-ProRule" id="PRU01240"/>
    </source>
</evidence>